<evidence type="ECO:0000313" key="10">
    <source>
        <dbReference type="Proteomes" id="UP000199101"/>
    </source>
</evidence>
<feature type="transmembrane region" description="Helical" evidence="7">
    <location>
        <begin position="382"/>
        <end position="405"/>
    </location>
</feature>
<keyword evidence="4 7" id="KW-0812">Transmembrane</keyword>
<feature type="transmembrane region" description="Helical" evidence="7">
    <location>
        <begin position="71"/>
        <end position="90"/>
    </location>
</feature>
<feature type="transmembrane region" description="Helical" evidence="7">
    <location>
        <begin position="355"/>
        <end position="376"/>
    </location>
</feature>
<feature type="transmembrane region" description="Helical" evidence="7">
    <location>
        <begin position="248"/>
        <end position="267"/>
    </location>
</feature>
<dbReference type="GO" id="GO:0005886">
    <property type="term" value="C:plasma membrane"/>
    <property type="evidence" value="ECO:0007669"/>
    <property type="project" value="UniProtKB-SubCell"/>
</dbReference>
<reference evidence="10" key="1">
    <citation type="submission" date="2016-08" db="EMBL/GenBank/DDBJ databases">
        <authorList>
            <person name="Varghese N."/>
            <person name="Submissions Spin"/>
        </authorList>
    </citation>
    <scope>NUCLEOTIDE SEQUENCE [LARGE SCALE GENOMIC DNA]</scope>
    <source>
        <strain evidence="10">HAMBI 2975</strain>
    </source>
</reference>
<dbReference type="PROSITE" id="PS50850">
    <property type="entry name" value="MFS"/>
    <property type="match status" value="1"/>
</dbReference>
<feature type="transmembrane region" description="Helical" evidence="7">
    <location>
        <begin position="322"/>
        <end position="343"/>
    </location>
</feature>
<dbReference type="InterPro" id="IPR011701">
    <property type="entry name" value="MFS"/>
</dbReference>
<evidence type="ECO:0000256" key="1">
    <source>
        <dbReference type="ARBA" id="ARBA00004651"/>
    </source>
</evidence>
<dbReference type="OrthoDB" id="2414439at2"/>
<dbReference type="PANTHER" id="PTHR42718">
    <property type="entry name" value="MAJOR FACILITATOR SUPERFAMILY MULTIDRUG TRANSPORTER MFSC"/>
    <property type="match status" value="1"/>
</dbReference>
<evidence type="ECO:0000256" key="6">
    <source>
        <dbReference type="ARBA" id="ARBA00023136"/>
    </source>
</evidence>
<feature type="domain" description="Major facilitator superfamily (MFS) profile" evidence="8">
    <location>
        <begin position="29"/>
        <end position="502"/>
    </location>
</feature>
<dbReference type="Gene3D" id="1.20.1250.20">
    <property type="entry name" value="MFS general substrate transporter like domains"/>
    <property type="match status" value="1"/>
</dbReference>
<dbReference type="InterPro" id="IPR020846">
    <property type="entry name" value="MFS_dom"/>
</dbReference>
<keyword evidence="10" id="KW-1185">Reference proteome</keyword>
<keyword evidence="3" id="KW-1003">Cell membrane</keyword>
<organism evidence="9 10">
    <name type="scientific">Rhizobium multihospitium</name>
    <dbReference type="NCBI Taxonomy" id="410764"/>
    <lineage>
        <taxon>Bacteria</taxon>
        <taxon>Pseudomonadati</taxon>
        <taxon>Pseudomonadota</taxon>
        <taxon>Alphaproteobacteria</taxon>
        <taxon>Hyphomicrobiales</taxon>
        <taxon>Rhizobiaceae</taxon>
        <taxon>Rhizobium/Agrobacterium group</taxon>
        <taxon>Rhizobium</taxon>
    </lineage>
</organism>
<keyword evidence="6 7" id="KW-0472">Membrane</keyword>
<evidence type="ECO:0000256" key="3">
    <source>
        <dbReference type="ARBA" id="ARBA00022475"/>
    </source>
</evidence>
<evidence type="ECO:0000256" key="4">
    <source>
        <dbReference type="ARBA" id="ARBA00022692"/>
    </source>
</evidence>
<dbReference type="Gene3D" id="1.20.1720.10">
    <property type="entry name" value="Multidrug resistance protein D"/>
    <property type="match status" value="1"/>
</dbReference>
<dbReference type="Pfam" id="PF07690">
    <property type="entry name" value="MFS_1"/>
    <property type="match status" value="1"/>
</dbReference>
<feature type="transmembrane region" description="Helical" evidence="7">
    <location>
        <begin position="154"/>
        <end position="176"/>
    </location>
</feature>
<name>A0A1C3XCW2_9HYPH</name>
<dbReference type="Proteomes" id="UP000199101">
    <property type="component" value="Unassembled WGS sequence"/>
</dbReference>
<dbReference type="STRING" id="410764.GA0061103_0745"/>
<protein>
    <submittedName>
        <fullName evidence="9">Drug resistance transporter, EmrB/QacA subfamily</fullName>
    </submittedName>
</protein>
<feature type="transmembrane region" description="Helical" evidence="7">
    <location>
        <begin position="476"/>
        <end position="497"/>
    </location>
</feature>
<dbReference type="EMBL" id="FMAG01000015">
    <property type="protein sequence ID" value="SCB50061.1"/>
    <property type="molecule type" value="Genomic_DNA"/>
</dbReference>
<feature type="transmembrane region" description="Helical" evidence="7">
    <location>
        <begin position="27"/>
        <end position="51"/>
    </location>
</feature>
<feature type="transmembrane region" description="Helical" evidence="7">
    <location>
        <begin position="288"/>
        <end position="316"/>
    </location>
</feature>
<dbReference type="SUPFAM" id="SSF103473">
    <property type="entry name" value="MFS general substrate transporter"/>
    <property type="match status" value="1"/>
</dbReference>
<dbReference type="GO" id="GO:0022857">
    <property type="term" value="F:transmembrane transporter activity"/>
    <property type="evidence" value="ECO:0007669"/>
    <property type="project" value="InterPro"/>
</dbReference>
<gene>
    <name evidence="9" type="ORF">GA0061103_0745</name>
</gene>
<proteinExistence type="predicted"/>
<dbReference type="AlphaFoldDB" id="A0A1C3XCW2"/>
<feature type="transmembrane region" description="Helical" evidence="7">
    <location>
        <begin position="95"/>
        <end position="114"/>
    </location>
</feature>
<sequence length="502" mass="51425">MTGGRAVVGPAIAISEQNQFRAPESRWLVLVAAILASTMGFIDMTVVSLATPAIRVDLGASLVDAQWISNSYMLLLSSLVLLGGAAGDIFGTRNAFAFGIAVFVVASIACALSPDAPWLILTRGAQGFGAAFMVPGSLAVIAKAYPAEQRGAAIGLWASVSSLTTAAGPLLGGLVLSLDTSWAWRSIFALNLPIGALALIILLKRVPDDVRRDRGRLDLVGAVLATASLGLLAWGLTAIGSSGGAGRLASIALVGAAVIFGLFLLWERRAKAPLVKLGLFASRAFAGANVYTLLVFVALNALLFFLPMTVISAWGIPEWQASLLFLPLALAIGALSSVAGRLADRIGARWPMTAGAAIVGIAFVGIAATLPFGQFWALTLPLLTVMGLGMAALVSPLSTAVMAAAPDEDSGQASGINNAVARAGGLIAIAAFGAVVSAVYVHSFADAGSNGEFGVRPAPPLDAIAETARVAATTSAFQWVACICAALCFLAAVVAWFTQPRR</sequence>
<keyword evidence="5 7" id="KW-1133">Transmembrane helix</keyword>
<comment type="subcellular location">
    <subcellularLocation>
        <location evidence="1">Cell membrane</location>
        <topology evidence="1">Multi-pass membrane protein</topology>
    </subcellularLocation>
</comment>
<evidence type="ECO:0000256" key="5">
    <source>
        <dbReference type="ARBA" id="ARBA00022989"/>
    </source>
</evidence>
<dbReference type="PANTHER" id="PTHR42718:SF46">
    <property type="entry name" value="BLR6921 PROTEIN"/>
    <property type="match status" value="1"/>
</dbReference>
<evidence type="ECO:0000256" key="7">
    <source>
        <dbReference type="SAM" id="Phobius"/>
    </source>
</evidence>
<feature type="transmembrane region" description="Helical" evidence="7">
    <location>
        <begin position="215"/>
        <end position="236"/>
    </location>
</feature>
<evidence type="ECO:0000256" key="2">
    <source>
        <dbReference type="ARBA" id="ARBA00022448"/>
    </source>
</evidence>
<evidence type="ECO:0000259" key="8">
    <source>
        <dbReference type="PROSITE" id="PS50850"/>
    </source>
</evidence>
<feature type="transmembrane region" description="Helical" evidence="7">
    <location>
        <begin position="426"/>
        <end position="445"/>
    </location>
</feature>
<feature type="transmembrane region" description="Helical" evidence="7">
    <location>
        <begin position="182"/>
        <end position="203"/>
    </location>
</feature>
<feature type="transmembrane region" description="Helical" evidence="7">
    <location>
        <begin position="120"/>
        <end position="142"/>
    </location>
</feature>
<evidence type="ECO:0000313" key="9">
    <source>
        <dbReference type="EMBL" id="SCB50061.1"/>
    </source>
</evidence>
<accession>A0A1C3XCW2</accession>
<dbReference type="RefSeq" id="WP_092720023.1">
    <property type="nucleotide sequence ID" value="NZ_FMAG01000015.1"/>
</dbReference>
<dbReference type="PRINTS" id="PR01036">
    <property type="entry name" value="TCRTETB"/>
</dbReference>
<keyword evidence="2" id="KW-0813">Transport</keyword>
<dbReference type="InterPro" id="IPR036259">
    <property type="entry name" value="MFS_trans_sf"/>
</dbReference>
<dbReference type="CDD" id="cd17321">
    <property type="entry name" value="MFS_MMR_MDR_like"/>
    <property type="match status" value="1"/>
</dbReference>